<accession>A0A7W9Y6J2</accession>
<organism evidence="2 3">
    <name type="scientific">Rhizobium wenxiniae</name>
    <dbReference type="NCBI Taxonomy" id="1737357"/>
    <lineage>
        <taxon>Bacteria</taxon>
        <taxon>Pseudomonadati</taxon>
        <taxon>Pseudomonadota</taxon>
        <taxon>Alphaproteobacteria</taxon>
        <taxon>Hyphomicrobiales</taxon>
        <taxon>Rhizobiaceae</taxon>
        <taxon>Rhizobium/Agrobacterium group</taxon>
        <taxon>Rhizobium</taxon>
    </lineage>
</organism>
<dbReference type="AlphaFoldDB" id="A0A7W9Y6J2"/>
<sequence>MTAIVVALTPEFADWECALLMAVARSYLGVTVKTATGDGRPVTSMGGLNVTPDLSFAQVRPEDFDALAVPGGLAWEKNVVPEGLHNLVRAFRSEKKMAAGICAAASMLAGAGVLNDVKHTGNRVASHQKYPDYRGEELYVDGPKAVFSDGVVTAAGTAPFTFTVEILKGLGLWDATAQEELSPFSAEHR</sequence>
<dbReference type="Proteomes" id="UP000547879">
    <property type="component" value="Unassembled WGS sequence"/>
</dbReference>
<evidence type="ECO:0000259" key="1">
    <source>
        <dbReference type="Pfam" id="PF01965"/>
    </source>
</evidence>
<dbReference type="InterPro" id="IPR002818">
    <property type="entry name" value="DJ-1/PfpI"/>
</dbReference>
<dbReference type="GO" id="GO:0005737">
    <property type="term" value="C:cytoplasm"/>
    <property type="evidence" value="ECO:0007669"/>
    <property type="project" value="TreeGrafter"/>
</dbReference>
<dbReference type="SUPFAM" id="SSF52317">
    <property type="entry name" value="Class I glutamine amidotransferase-like"/>
    <property type="match status" value="1"/>
</dbReference>
<dbReference type="Gene3D" id="3.40.50.880">
    <property type="match status" value="1"/>
</dbReference>
<keyword evidence="2" id="KW-0645">Protease</keyword>
<dbReference type="RefSeq" id="WP_183992246.1">
    <property type="nucleotide sequence ID" value="NZ_BMHW01000002.1"/>
</dbReference>
<reference evidence="2 3" key="1">
    <citation type="submission" date="2020-08" db="EMBL/GenBank/DDBJ databases">
        <title>Genomic Encyclopedia of Type Strains, Phase IV (KMG-IV): sequencing the most valuable type-strain genomes for metagenomic binning, comparative biology and taxonomic classification.</title>
        <authorList>
            <person name="Goeker M."/>
        </authorList>
    </citation>
    <scope>NUCLEOTIDE SEQUENCE [LARGE SCALE GENOMIC DNA]</scope>
    <source>
        <strain evidence="2 3">DSM 100734</strain>
    </source>
</reference>
<evidence type="ECO:0000313" key="3">
    <source>
        <dbReference type="Proteomes" id="UP000547879"/>
    </source>
</evidence>
<dbReference type="PANTHER" id="PTHR48094:SF19">
    <property type="entry name" value="DJ-1_PFPI DOMAIN-CONTAINING PROTEIN"/>
    <property type="match status" value="1"/>
</dbReference>
<dbReference type="PANTHER" id="PTHR48094">
    <property type="entry name" value="PROTEIN/NUCLEIC ACID DEGLYCASE DJ-1-RELATED"/>
    <property type="match status" value="1"/>
</dbReference>
<keyword evidence="2" id="KW-0378">Hydrolase</keyword>
<dbReference type="GO" id="GO:0008233">
    <property type="term" value="F:peptidase activity"/>
    <property type="evidence" value="ECO:0007669"/>
    <property type="project" value="UniProtKB-KW"/>
</dbReference>
<dbReference type="Pfam" id="PF01965">
    <property type="entry name" value="DJ-1_PfpI"/>
    <property type="match status" value="1"/>
</dbReference>
<proteinExistence type="predicted"/>
<dbReference type="InterPro" id="IPR029062">
    <property type="entry name" value="Class_I_gatase-like"/>
</dbReference>
<dbReference type="EMBL" id="JACHEG010000002">
    <property type="protein sequence ID" value="MBB6162353.1"/>
    <property type="molecule type" value="Genomic_DNA"/>
</dbReference>
<dbReference type="GO" id="GO:0006508">
    <property type="term" value="P:proteolysis"/>
    <property type="evidence" value="ECO:0007669"/>
    <property type="project" value="UniProtKB-KW"/>
</dbReference>
<gene>
    <name evidence="2" type="ORF">HNQ72_002171</name>
</gene>
<feature type="domain" description="DJ-1/PfpI" evidence="1">
    <location>
        <begin position="4"/>
        <end position="168"/>
    </location>
</feature>
<dbReference type="InterPro" id="IPR050325">
    <property type="entry name" value="Prot/Nucl_acid_deglycase"/>
</dbReference>
<keyword evidence="3" id="KW-1185">Reference proteome</keyword>
<comment type="caution">
    <text evidence="2">The sequence shown here is derived from an EMBL/GenBank/DDBJ whole genome shotgun (WGS) entry which is preliminary data.</text>
</comment>
<protein>
    <submittedName>
        <fullName evidence="2">Putative intracellular protease/amidase</fullName>
    </submittedName>
</protein>
<name>A0A7W9Y6J2_9HYPH</name>
<evidence type="ECO:0000313" key="2">
    <source>
        <dbReference type="EMBL" id="MBB6162353.1"/>
    </source>
</evidence>